<dbReference type="Pfam" id="PF02770">
    <property type="entry name" value="Acyl-CoA_dh_M"/>
    <property type="match status" value="1"/>
</dbReference>
<dbReference type="InterPro" id="IPR013786">
    <property type="entry name" value="AcylCoA_DH/ox_N"/>
</dbReference>
<protein>
    <submittedName>
        <fullName evidence="10">Acyl-CoA dehydrogenase short-chain specific</fullName>
    </submittedName>
</protein>
<reference evidence="10" key="1">
    <citation type="journal article" date="2014" name="Int. J. Syst. Evol. Microbiol.">
        <title>Complete genome sequence of Corynebacterium casei LMG S-19264T (=DSM 44701T), isolated from a smear-ripened cheese.</title>
        <authorList>
            <consortium name="US DOE Joint Genome Institute (JGI-PGF)"/>
            <person name="Walter F."/>
            <person name="Albersmeier A."/>
            <person name="Kalinowski J."/>
            <person name="Ruckert C."/>
        </authorList>
    </citation>
    <scope>NUCLEOTIDE SEQUENCE</scope>
    <source>
        <strain evidence="10">CGMCC 1.12919</strain>
    </source>
</reference>
<name>A0A916UST2_9HYPH</name>
<evidence type="ECO:0000256" key="4">
    <source>
        <dbReference type="ARBA" id="ARBA00022827"/>
    </source>
</evidence>
<sequence length="383" mass="41134">MHFEFSDEQDMLRDSIRKLLGDRYGLAARQAIVDGESGFSRELWRQFAELGLLGIELPEAVGGLGGSALGTMVVLEEFGRRLVVEPYLETVTVAAGLLRQGGLDRWQDELAEIASGERIWTLAWSEPQGRFDLGHVATVARRDGEGYLVSGRKVVVAAAPWADRLIVSARTAGAGAEPDGVSLFVVDSAAPGLRLDSYRTLDGRRAADVTVDQVRLGPEALLGEEGRGLPLLARAADRAVAGLCAEAVGCMAELNRTTLDYARARRQFGTPIASFQVLQHRMVDMFIAHEEAAATTFFLHRALDEPGGEAAQLAPAAKVQVGEAGRLVGQQAVQIHGGMGMSEELEVGRYFKRLTAIDIQFGDADHHLARYTGAMQAAALAAA</sequence>
<dbReference type="PANTHER" id="PTHR43884">
    <property type="entry name" value="ACYL-COA DEHYDROGENASE"/>
    <property type="match status" value="1"/>
</dbReference>
<keyword evidence="4 6" id="KW-0274">FAD</keyword>
<dbReference type="Proteomes" id="UP000637002">
    <property type="component" value="Unassembled WGS sequence"/>
</dbReference>
<evidence type="ECO:0000259" key="7">
    <source>
        <dbReference type="Pfam" id="PF00441"/>
    </source>
</evidence>
<evidence type="ECO:0000313" key="10">
    <source>
        <dbReference type="EMBL" id="GGC86692.1"/>
    </source>
</evidence>
<dbReference type="InterPro" id="IPR046373">
    <property type="entry name" value="Acyl-CoA_Oxase/DH_mid-dom_sf"/>
</dbReference>
<comment type="caution">
    <text evidence="10">The sequence shown here is derived from an EMBL/GenBank/DDBJ whole genome shotgun (WGS) entry which is preliminary data.</text>
</comment>
<feature type="domain" description="Acyl-CoA dehydrogenase/oxidase N-terminal" evidence="9">
    <location>
        <begin position="6"/>
        <end position="117"/>
    </location>
</feature>
<keyword evidence="3 6" id="KW-0285">Flavoprotein</keyword>
<evidence type="ECO:0000256" key="5">
    <source>
        <dbReference type="ARBA" id="ARBA00023002"/>
    </source>
</evidence>
<gene>
    <name evidence="10" type="ORF">GCM10010994_50770</name>
</gene>
<dbReference type="AlphaFoldDB" id="A0A916UST2"/>
<feature type="domain" description="Acyl-CoA oxidase/dehydrogenase middle" evidence="8">
    <location>
        <begin position="122"/>
        <end position="208"/>
    </location>
</feature>
<evidence type="ECO:0000256" key="3">
    <source>
        <dbReference type="ARBA" id="ARBA00022630"/>
    </source>
</evidence>
<evidence type="ECO:0000313" key="11">
    <source>
        <dbReference type="Proteomes" id="UP000637002"/>
    </source>
</evidence>
<evidence type="ECO:0000256" key="2">
    <source>
        <dbReference type="ARBA" id="ARBA00009347"/>
    </source>
</evidence>
<dbReference type="GO" id="GO:0050660">
    <property type="term" value="F:flavin adenine dinucleotide binding"/>
    <property type="evidence" value="ECO:0007669"/>
    <property type="project" value="InterPro"/>
</dbReference>
<dbReference type="Gene3D" id="1.10.540.10">
    <property type="entry name" value="Acyl-CoA dehydrogenase/oxidase, N-terminal domain"/>
    <property type="match status" value="1"/>
</dbReference>
<dbReference type="SUPFAM" id="SSF56645">
    <property type="entry name" value="Acyl-CoA dehydrogenase NM domain-like"/>
    <property type="match status" value="1"/>
</dbReference>
<reference evidence="10" key="2">
    <citation type="submission" date="2020-09" db="EMBL/GenBank/DDBJ databases">
        <authorList>
            <person name="Sun Q."/>
            <person name="Zhou Y."/>
        </authorList>
    </citation>
    <scope>NUCLEOTIDE SEQUENCE</scope>
    <source>
        <strain evidence="10">CGMCC 1.12919</strain>
    </source>
</reference>
<evidence type="ECO:0000259" key="8">
    <source>
        <dbReference type="Pfam" id="PF02770"/>
    </source>
</evidence>
<keyword evidence="11" id="KW-1185">Reference proteome</keyword>
<dbReference type="RefSeq" id="WP_188611981.1">
    <property type="nucleotide sequence ID" value="NZ_BMGG01000010.1"/>
</dbReference>
<evidence type="ECO:0000259" key="9">
    <source>
        <dbReference type="Pfam" id="PF02771"/>
    </source>
</evidence>
<dbReference type="InterPro" id="IPR036250">
    <property type="entry name" value="AcylCo_DH-like_C"/>
</dbReference>
<dbReference type="InterPro" id="IPR009075">
    <property type="entry name" value="AcylCo_DH/oxidase_C"/>
</dbReference>
<keyword evidence="5 6" id="KW-0560">Oxidoreductase</keyword>
<dbReference type="InterPro" id="IPR037069">
    <property type="entry name" value="AcylCoA_DH/ox_N_sf"/>
</dbReference>
<dbReference type="Pfam" id="PF00441">
    <property type="entry name" value="Acyl-CoA_dh_1"/>
    <property type="match status" value="1"/>
</dbReference>
<dbReference type="Gene3D" id="1.20.140.10">
    <property type="entry name" value="Butyryl-CoA Dehydrogenase, subunit A, domain 3"/>
    <property type="match status" value="1"/>
</dbReference>
<dbReference type="CDD" id="cd00567">
    <property type="entry name" value="ACAD"/>
    <property type="match status" value="1"/>
</dbReference>
<dbReference type="GO" id="GO:0003995">
    <property type="term" value="F:acyl-CoA dehydrogenase activity"/>
    <property type="evidence" value="ECO:0007669"/>
    <property type="project" value="TreeGrafter"/>
</dbReference>
<comment type="cofactor">
    <cofactor evidence="1 6">
        <name>FAD</name>
        <dbReference type="ChEBI" id="CHEBI:57692"/>
    </cofactor>
</comment>
<comment type="similarity">
    <text evidence="2 6">Belongs to the acyl-CoA dehydrogenase family.</text>
</comment>
<organism evidence="10 11">
    <name type="scientific">Chelatococcus reniformis</name>
    <dbReference type="NCBI Taxonomy" id="1494448"/>
    <lineage>
        <taxon>Bacteria</taxon>
        <taxon>Pseudomonadati</taxon>
        <taxon>Pseudomonadota</taxon>
        <taxon>Alphaproteobacteria</taxon>
        <taxon>Hyphomicrobiales</taxon>
        <taxon>Chelatococcaceae</taxon>
        <taxon>Chelatococcus</taxon>
    </lineage>
</organism>
<dbReference type="EMBL" id="BMGG01000010">
    <property type="protein sequence ID" value="GGC86692.1"/>
    <property type="molecule type" value="Genomic_DNA"/>
</dbReference>
<dbReference type="SUPFAM" id="SSF47203">
    <property type="entry name" value="Acyl-CoA dehydrogenase C-terminal domain-like"/>
    <property type="match status" value="1"/>
</dbReference>
<feature type="domain" description="Acyl-CoA dehydrogenase/oxidase C-terminal" evidence="7">
    <location>
        <begin position="226"/>
        <end position="367"/>
    </location>
</feature>
<dbReference type="InterPro" id="IPR006091">
    <property type="entry name" value="Acyl-CoA_Oxase/DH_mid-dom"/>
</dbReference>
<accession>A0A916UST2</accession>
<dbReference type="Pfam" id="PF02771">
    <property type="entry name" value="Acyl-CoA_dh_N"/>
    <property type="match status" value="1"/>
</dbReference>
<dbReference type="Gene3D" id="2.40.110.10">
    <property type="entry name" value="Butyryl-CoA Dehydrogenase, subunit A, domain 2"/>
    <property type="match status" value="1"/>
</dbReference>
<evidence type="ECO:0000256" key="6">
    <source>
        <dbReference type="RuleBase" id="RU362125"/>
    </source>
</evidence>
<dbReference type="PANTHER" id="PTHR43884:SF20">
    <property type="entry name" value="ACYL-COA DEHYDROGENASE FADE28"/>
    <property type="match status" value="1"/>
</dbReference>
<proteinExistence type="inferred from homology"/>
<evidence type="ECO:0000256" key="1">
    <source>
        <dbReference type="ARBA" id="ARBA00001974"/>
    </source>
</evidence>
<dbReference type="InterPro" id="IPR009100">
    <property type="entry name" value="AcylCoA_DH/oxidase_NM_dom_sf"/>
</dbReference>